<dbReference type="AlphaFoldDB" id="A0A383EXH2"/>
<protein>
    <submittedName>
        <fullName evidence="1">Uncharacterized protein</fullName>
    </submittedName>
</protein>
<name>A0A383EXH2_9ZZZZ</name>
<gene>
    <name evidence="1" type="ORF">METZ01_LOCUS513844</name>
</gene>
<accession>A0A383EXH2</accession>
<dbReference type="EMBL" id="UINC01229326">
    <property type="protein sequence ID" value="SVE60990.1"/>
    <property type="molecule type" value="Genomic_DNA"/>
</dbReference>
<organism evidence="1">
    <name type="scientific">marine metagenome</name>
    <dbReference type="NCBI Taxonomy" id="408172"/>
    <lineage>
        <taxon>unclassified sequences</taxon>
        <taxon>metagenomes</taxon>
        <taxon>ecological metagenomes</taxon>
    </lineage>
</organism>
<evidence type="ECO:0000313" key="1">
    <source>
        <dbReference type="EMBL" id="SVE60990.1"/>
    </source>
</evidence>
<reference evidence="1" key="1">
    <citation type="submission" date="2018-05" db="EMBL/GenBank/DDBJ databases">
        <authorList>
            <person name="Lanie J.A."/>
            <person name="Ng W.-L."/>
            <person name="Kazmierczak K.M."/>
            <person name="Andrzejewski T.M."/>
            <person name="Davidsen T.M."/>
            <person name="Wayne K.J."/>
            <person name="Tettelin H."/>
            <person name="Glass J.I."/>
            <person name="Rusch D."/>
            <person name="Podicherti R."/>
            <person name="Tsui H.-C.T."/>
            <person name="Winkler M.E."/>
        </authorList>
    </citation>
    <scope>NUCLEOTIDE SEQUENCE</scope>
</reference>
<sequence>MKIDTTSTFYKKHLQNPIKKIDESLSKIPSIEDLKPTVYETGDNPLFFIAVCTTS</sequence>
<proteinExistence type="predicted"/>